<protein>
    <submittedName>
        <fullName evidence="2">Uncharacterized protein</fullName>
    </submittedName>
</protein>
<evidence type="ECO:0000256" key="1">
    <source>
        <dbReference type="SAM" id="Phobius"/>
    </source>
</evidence>
<evidence type="ECO:0000313" key="3">
    <source>
        <dbReference type="Proteomes" id="UP000190852"/>
    </source>
</evidence>
<keyword evidence="1" id="KW-1133">Transmembrane helix</keyword>
<feature type="transmembrane region" description="Helical" evidence="1">
    <location>
        <begin position="29"/>
        <end position="49"/>
    </location>
</feature>
<reference evidence="3" key="1">
    <citation type="submission" date="2017-02" db="EMBL/GenBank/DDBJ databases">
        <authorList>
            <person name="Varghese N."/>
            <person name="Submissions S."/>
        </authorList>
    </citation>
    <scope>NUCLEOTIDE SEQUENCE [LARGE SCALE GENOMIC DNA]</scope>
    <source>
        <strain evidence="3">DSM 24967</strain>
    </source>
</reference>
<organism evidence="2 3">
    <name type="scientific">Parabacteroides chartae</name>
    <dbReference type="NCBI Taxonomy" id="1037355"/>
    <lineage>
        <taxon>Bacteria</taxon>
        <taxon>Pseudomonadati</taxon>
        <taxon>Bacteroidota</taxon>
        <taxon>Bacteroidia</taxon>
        <taxon>Bacteroidales</taxon>
        <taxon>Tannerellaceae</taxon>
        <taxon>Parabacteroides</taxon>
    </lineage>
</organism>
<proteinExistence type="predicted"/>
<feature type="transmembrane region" description="Helical" evidence="1">
    <location>
        <begin position="98"/>
        <end position="119"/>
    </location>
</feature>
<gene>
    <name evidence="2" type="ORF">SAMN05660349_01131</name>
</gene>
<evidence type="ECO:0000313" key="2">
    <source>
        <dbReference type="EMBL" id="SKB43385.1"/>
    </source>
</evidence>
<dbReference type="RefSeq" id="WP_079682778.1">
    <property type="nucleotide sequence ID" value="NZ_FUYQ01000006.1"/>
</dbReference>
<dbReference type="Proteomes" id="UP000190852">
    <property type="component" value="Unassembled WGS sequence"/>
</dbReference>
<dbReference type="AlphaFoldDB" id="A0A1T5B891"/>
<keyword evidence="3" id="KW-1185">Reference proteome</keyword>
<accession>A0A1T5B891</accession>
<dbReference type="EMBL" id="FUYQ01000006">
    <property type="protein sequence ID" value="SKB43385.1"/>
    <property type="molecule type" value="Genomic_DNA"/>
</dbReference>
<keyword evidence="1" id="KW-0472">Membrane</keyword>
<feature type="transmembrane region" description="Helical" evidence="1">
    <location>
        <begin position="7"/>
        <end position="23"/>
    </location>
</feature>
<sequence>MKKLFNWILFLILFPIIIFSYLIRYSILLFRLIVVCLEEINNIVITPLVKIKIIKPAKNVYRIIKISIFLNFVDYAVFTITGICLILLYKFPTEMGEININVVISIFAASMFYYVTILIPRIIEIRKMNNNITNSIKNIFLLIFTLIRGIKKEETGEYYTAILDFMECVVKDKEKTKKDFWGLYCKPEHQKLFVKVITLIKDEIEIILINYSHLLPTDIKLKLTRFCTVSYKQTDLMANNEEFTKNQYFEILKELVTDMLELSTYTNIEFNEKVL</sequence>
<keyword evidence="1" id="KW-0812">Transmembrane</keyword>
<feature type="transmembrane region" description="Helical" evidence="1">
    <location>
        <begin position="69"/>
        <end position="92"/>
    </location>
</feature>
<name>A0A1T5B891_9BACT</name>